<sequence length="278" mass="30373">MSTPSARSNNKNDPSLEEHHLRSESSVLIPKYNTNNANKVQVFKWCRMTGVLYALIIICGIYADVGVCGRFISFSSATETAKNIESHALQFRSTILFEIVMCISDVCVAVLLSAIFFYCNNHSGEGSGSIDKFHHVNENITIVLMALFRLIQTAIIACNLLHSFAASLILDPSFTTVTAAGIGLQSITSDENESDGEGGLPLLAENLALLFLSIQKYGYTLALVFFGISLALLGIMIKRESNTLIRFPKMLGLSCILAGIGYIWMLSCTLHGQAMMDK</sequence>
<evidence type="ECO:0000256" key="2">
    <source>
        <dbReference type="SAM" id="Phobius"/>
    </source>
</evidence>
<keyword evidence="2" id="KW-0472">Membrane</keyword>
<dbReference type="AlphaFoldDB" id="A0AAD3CFY7"/>
<evidence type="ECO:0000313" key="3">
    <source>
        <dbReference type="EMBL" id="GFH43920.1"/>
    </source>
</evidence>
<dbReference type="Pfam" id="PF14329">
    <property type="entry name" value="DUF4386"/>
    <property type="match status" value="2"/>
</dbReference>
<dbReference type="Proteomes" id="UP001054902">
    <property type="component" value="Unassembled WGS sequence"/>
</dbReference>
<feature type="transmembrane region" description="Helical" evidence="2">
    <location>
        <begin position="217"/>
        <end position="238"/>
    </location>
</feature>
<keyword evidence="2" id="KW-0812">Transmembrane</keyword>
<comment type="caution">
    <text evidence="3">The sequence shown here is derived from an EMBL/GenBank/DDBJ whole genome shotgun (WGS) entry which is preliminary data.</text>
</comment>
<accession>A0AAD3CFY7</accession>
<proteinExistence type="predicted"/>
<dbReference type="InterPro" id="IPR025495">
    <property type="entry name" value="DUF4386"/>
</dbReference>
<feature type="transmembrane region" description="Helical" evidence="2">
    <location>
        <begin position="95"/>
        <end position="119"/>
    </location>
</feature>
<feature type="transmembrane region" description="Helical" evidence="2">
    <location>
        <begin position="140"/>
        <end position="162"/>
    </location>
</feature>
<feature type="compositionally biased region" description="Polar residues" evidence="1">
    <location>
        <begin position="1"/>
        <end position="13"/>
    </location>
</feature>
<organism evidence="3 4">
    <name type="scientific">Chaetoceros tenuissimus</name>
    <dbReference type="NCBI Taxonomy" id="426638"/>
    <lineage>
        <taxon>Eukaryota</taxon>
        <taxon>Sar</taxon>
        <taxon>Stramenopiles</taxon>
        <taxon>Ochrophyta</taxon>
        <taxon>Bacillariophyta</taxon>
        <taxon>Coscinodiscophyceae</taxon>
        <taxon>Chaetocerotophycidae</taxon>
        <taxon>Chaetocerotales</taxon>
        <taxon>Chaetocerotaceae</taxon>
        <taxon>Chaetoceros</taxon>
    </lineage>
</organism>
<gene>
    <name evidence="3" type="ORF">CTEN210_00394</name>
</gene>
<keyword evidence="2" id="KW-1133">Transmembrane helix</keyword>
<feature type="transmembrane region" description="Helical" evidence="2">
    <location>
        <begin position="250"/>
        <end position="272"/>
    </location>
</feature>
<dbReference type="EMBL" id="BLLK01000019">
    <property type="protein sequence ID" value="GFH43920.1"/>
    <property type="molecule type" value="Genomic_DNA"/>
</dbReference>
<keyword evidence="4" id="KW-1185">Reference proteome</keyword>
<evidence type="ECO:0000313" key="4">
    <source>
        <dbReference type="Proteomes" id="UP001054902"/>
    </source>
</evidence>
<reference evidence="3 4" key="1">
    <citation type="journal article" date="2021" name="Sci. Rep.">
        <title>The genome of the diatom Chaetoceros tenuissimus carries an ancient integrated fragment of an extant virus.</title>
        <authorList>
            <person name="Hongo Y."/>
            <person name="Kimura K."/>
            <person name="Takaki Y."/>
            <person name="Yoshida Y."/>
            <person name="Baba S."/>
            <person name="Kobayashi G."/>
            <person name="Nagasaki K."/>
            <person name="Hano T."/>
            <person name="Tomaru Y."/>
        </authorList>
    </citation>
    <scope>NUCLEOTIDE SEQUENCE [LARGE SCALE GENOMIC DNA]</scope>
    <source>
        <strain evidence="3 4">NIES-3715</strain>
    </source>
</reference>
<feature type="region of interest" description="Disordered" evidence="1">
    <location>
        <begin position="1"/>
        <end position="22"/>
    </location>
</feature>
<name>A0AAD3CFY7_9STRA</name>
<feature type="transmembrane region" description="Helical" evidence="2">
    <location>
        <begin position="51"/>
        <end position="75"/>
    </location>
</feature>
<evidence type="ECO:0000256" key="1">
    <source>
        <dbReference type="SAM" id="MobiDB-lite"/>
    </source>
</evidence>
<protein>
    <submittedName>
        <fullName evidence="3">Uncharacterized protein</fullName>
    </submittedName>
</protein>